<accession>A0AAD7HB87</accession>
<feature type="compositionally biased region" description="Basic and acidic residues" evidence="1">
    <location>
        <begin position="99"/>
        <end position="117"/>
    </location>
</feature>
<evidence type="ECO:0000313" key="2">
    <source>
        <dbReference type="EMBL" id="KAJ7716767.1"/>
    </source>
</evidence>
<gene>
    <name evidence="2" type="ORF">B0H16DRAFT_1800674</name>
</gene>
<comment type="caution">
    <text evidence="2">The sequence shown here is derived from an EMBL/GenBank/DDBJ whole genome shotgun (WGS) entry which is preliminary data.</text>
</comment>
<evidence type="ECO:0000256" key="1">
    <source>
        <dbReference type="SAM" id="MobiDB-lite"/>
    </source>
</evidence>
<protein>
    <submittedName>
        <fullName evidence="2">Uncharacterized protein</fullName>
    </submittedName>
</protein>
<proteinExistence type="predicted"/>
<feature type="region of interest" description="Disordered" evidence="1">
    <location>
        <begin position="24"/>
        <end position="51"/>
    </location>
</feature>
<evidence type="ECO:0000313" key="3">
    <source>
        <dbReference type="Proteomes" id="UP001215598"/>
    </source>
</evidence>
<dbReference type="Proteomes" id="UP001215598">
    <property type="component" value="Unassembled WGS sequence"/>
</dbReference>
<sequence length="300" mass="33356">MCMRSCVSVECQYLTRWRARVRQGTRERVEREDKGDGGARGHNAYTHNAVRHRRGRAGAACTRLDGGGMRVEPRTPAHSKVCTYASARKDEGEGGVGEGEGRDGDGRGDSTCTHKVDPIPADPTGRRGCAAWRTTREVVGEGRHTARDEMERESARSRRRCRGPGWMKTLQIEILATGDNLKLEVRGPVFLLLFASSNVLSIVFDECDKSPSFLHRTPSFIVLKYSRDSLKLLGHRTRPIMLRSTRIKVLLVIDSVFFVIRLRGRLPDTHRGQSQVGLYALTYSADSELCVPLSSDATSS</sequence>
<organism evidence="2 3">
    <name type="scientific">Mycena metata</name>
    <dbReference type="NCBI Taxonomy" id="1033252"/>
    <lineage>
        <taxon>Eukaryota</taxon>
        <taxon>Fungi</taxon>
        <taxon>Dikarya</taxon>
        <taxon>Basidiomycota</taxon>
        <taxon>Agaricomycotina</taxon>
        <taxon>Agaricomycetes</taxon>
        <taxon>Agaricomycetidae</taxon>
        <taxon>Agaricales</taxon>
        <taxon>Marasmiineae</taxon>
        <taxon>Mycenaceae</taxon>
        <taxon>Mycena</taxon>
    </lineage>
</organism>
<feature type="region of interest" description="Disordered" evidence="1">
    <location>
        <begin position="85"/>
        <end position="127"/>
    </location>
</feature>
<reference evidence="2" key="1">
    <citation type="submission" date="2023-03" db="EMBL/GenBank/DDBJ databases">
        <title>Massive genome expansion in bonnet fungi (Mycena s.s.) driven by repeated elements and novel gene families across ecological guilds.</title>
        <authorList>
            <consortium name="Lawrence Berkeley National Laboratory"/>
            <person name="Harder C.B."/>
            <person name="Miyauchi S."/>
            <person name="Viragh M."/>
            <person name="Kuo A."/>
            <person name="Thoen E."/>
            <person name="Andreopoulos B."/>
            <person name="Lu D."/>
            <person name="Skrede I."/>
            <person name="Drula E."/>
            <person name="Henrissat B."/>
            <person name="Morin E."/>
            <person name="Kohler A."/>
            <person name="Barry K."/>
            <person name="LaButti K."/>
            <person name="Morin E."/>
            <person name="Salamov A."/>
            <person name="Lipzen A."/>
            <person name="Mereny Z."/>
            <person name="Hegedus B."/>
            <person name="Baldrian P."/>
            <person name="Stursova M."/>
            <person name="Weitz H."/>
            <person name="Taylor A."/>
            <person name="Grigoriev I.V."/>
            <person name="Nagy L.G."/>
            <person name="Martin F."/>
            <person name="Kauserud H."/>
        </authorList>
    </citation>
    <scope>NUCLEOTIDE SEQUENCE</scope>
    <source>
        <strain evidence="2">CBHHK182m</strain>
    </source>
</reference>
<dbReference type="EMBL" id="JARKIB010000286">
    <property type="protein sequence ID" value="KAJ7716767.1"/>
    <property type="molecule type" value="Genomic_DNA"/>
</dbReference>
<dbReference type="AlphaFoldDB" id="A0AAD7HB87"/>
<keyword evidence="3" id="KW-1185">Reference proteome</keyword>
<name>A0AAD7HB87_9AGAR</name>
<feature type="compositionally biased region" description="Basic and acidic residues" evidence="1">
    <location>
        <begin position="24"/>
        <end position="39"/>
    </location>
</feature>